<reference evidence="1" key="1">
    <citation type="submission" date="2018-02" db="EMBL/GenBank/DDBJ databases">
        <title>Rhizophora mucronata_Transcriptome.</title>
        <authorList>
            <person name="Meera S.P."/>
            <person name="Sreeshan A."/>
            <person name="Augustine A."/>
        </authorList>
    </citation>
    <scope>NUCLEOTIDE SEQUENCE</scope>
    <source>
        <tissue evidence="1">Leaf</tissue>
    </source>
</reference>
<name>A0A2P2Q4G7_RHIMU</name>
<accession>A0A2P2Q4G7</accession>
<protein>
    <submittedName>
        <fullName evidence="1">Uncharacterized protein</fullName>
    </submittedName>
</protein>
<proteinExistence type="predicted"/>
<sequence>MRINCLEGQLRTFNTKTQGHGLIDLTITCESEK</sequence>
<dbReference type="EMBL" id="GGEC01081388">
    <property type="protein sequence ID" value="MBX61872.1"/>
    <property type="molecule type" value="Transcribed_RNA"/>
</dbReference>
<dbReference type="AlphaFoldDB" id="A0A2P2Q4G7"/>
<organism evidence="1">
    <name type="scientific">Rhizophora mucronata</name>
    <name type="common">Asiatic mangrove</name>
    <dbReference type="NCBI Taxonomy" id="61149"/>
    <lineage>
        <taxon>Eukaryota</taxon>
        <taxon>Viridiplantae</taxon>
        <taxon>Streptophyta</taxon>
        <taxon>Embryophyta</taxon>
        <taxon>Tracheophyta</taxon>
        <taxon>Spermatophyta</taxon>
        <taxon>Magnoliopsida</taxon>
        <taxon>eudicotyledons</taxon>
        <taxon>Gunneridae</taxon>
        <taxon>Pentapetalae</taxon>
        <taxon>rosids</taxon>
        <taxon>fabids</taxon>
        <taxon>Malpighiales</taxon>
        <taxon>Rhizophoraceae</taxon>
        <taxon>Rhizophora</taxon>
    </lineage>
</organism>
<evidence type="ECO:0000313" key="1">
    <source>
        <dbReference type="EMBL" id="MBX61872.1"/>
    </source>
</evidence>